<evidence type="ECO:0000313" key="2">
    <source>
        <dbReference type="EMBL" id="OCH93306.1"/>
    </source>
</evidence>
<protein>
    <submittedName>
        <fullName evidence="2">Uncharacterized protein</fullName>
    </submittedName>
</protein>
<proteinExistence type="predicted"/>
<sequence>MLYLRGTSYSNCQENRSWHTVGSGTFLLIIPSYIDSSQYPMETSNNTTPTSQDTSSFTTAPLSHPLDIAAIECALITSEDVRVFTSLEGLAGSERALINTEGSGGGLAENTSITLKAQTQLPSTIPSALDSSANLTVPSGWKIKGRKKQVTGNGNENKPPPPPNPPKAPSTPGAINPSQASLAPQPTTLQPVGGPQK</sequence>
<dbReference type="AlphaFoldDB" id="A0A8E2J2H9"/>
<gene>
    <name evidence="2" type="ORF">OBBRIDRAFT_790336</name>
</gene>
<feature type="region of interest" description="Disordered" evidence="1">
    <location>
        <begin position="40"/>
        <end position="59"/>
    </location>
</feature>
<accession>A0A8E2J2H9</accession>
<dbReference type="Proteomes" id="UP000250043">
    <property type="component" value="Unassembled WGS sequence"/>
</dbReference>
<evidence type="ECO:0000313" key="3">
    <source>
        <dbReference type="Proteomes" id="UP000250043"/>
    </source>
</evidence>
<feature type="compositionally biased region" description="Pro residues" evidence="1">
    <location>
        <begin position="158"/>
        <end position="169"/>
    </location>
</feature>
<keyword evidence="3" id="KW-1185">Reference proteome</keyword>
<evidence type="ECO:0000256" key="1">
    <source>
        <dbReference type="SAM" id="MobiDB-lite"/>
    </source>
</evidence>
<feature type="region of interest" description="Disordered" evidence="1">
    <location>
        <begin position="128"/>
        <end position="197"/>
    </location>
</feature>
<dbReference type="EMBL" id="KV722356">
    <property type="protein sequence ID" value="OCH93306.1"/>
    <property type="molecule type" value="Genomic_DNA"/>
</dbReference>
<feature type="compositionally biased region" description="Polar residues" evidence="1">
    <location>
        <begin position="128"/>
        <end position="137"/>
    </location>
</feature>
<reference evidence="2 3" key="1">
    <citation type="submission" date="2016-07" db="EMBL/GenBank/DDBJ databases">
        <title>Draft genome of the white-rot fungus Obba rivulosa 3A-2.</title>
        <authorList>
            <consortium name="DOE Joint Genome Institute"/>
            <person name="Miettinen O."/>
            <person name="Riley R."/>
            <person name="Acob R."/>
            <person name="Barry K."/>
            <person name="Cullen D."/>
            <person name="De Vries R."/>
            <person name="Hainaut M."/>
            <person name="Hatakka A."/>
            <person name="Henrissat B."/>
            <person name="Hilden K."/>
            <person name="Kuo R."/>
            <person name="Labutti K."/>
            <person name="Lipzen A."/>
            <person name="Makela M.R."/>
            <person name="Sandor L."/>
            <person name="Spatafora J.W."/>
            <person name="Grigoriev I.V."/>
            <person name="Hibbett D.S."/>
        </authorList>
    </citation>
    <scope>NUCLEOTIDE SEQUENCE [LARGE SCALE GENOMIC DNA]</scope>
    <source>
        <strain evidence="2 3">3A-2</strain>
    </source>
</reference>
<feature type="compositionally biased region" description="Polar residues" evidence="1">
    <location>
        <begin position="176"/>
        <end position="190"/>
    </location>
</feature>
<organism evidence="2 3">
    <name type="scientific">Obba rivulosa</name>
    <dbReference type="NCBI Taxonomy" id="1052685"/>
    <lineage>
        <taxon>Eukaryota</taxon>
        <taxon>Fungi</taxon>
        <taxon>Dikarya</taxon>
        <taxon>Basidiomycota</taxon>
        <taxon>Agaricomycotina</taxon>
        <taxon>Agaricomycetes</taxon>
        <taxon>Polyporales</taxon>
        <taxon>Gelatoporiaceae</taxon>
        <taxon>Obba</taxon>
    </lineage>
</organism>
<name>A0A8E2J2H9_9APHY</name>